<gene>
    <name evidence="1" type="ORF">F2Q68_00025908</name>
    <name evidence="2" type="ORF">F2Q70_00026349</name>
</gene>
<accession>A0A8S9IAT7</accession>
<evidence type="ECO:0000313" key="1">
    <source>
        <dbReference type="EMBL" id="KAF2566456.1"/>
    </source>
</evidence>
<organism evidence="1 3">
    <name type="scientific">Brassica cretica</name>
    <name type="common">Mustard</name>
    <dbReference type="NCBI Taxonomy" id="69181"/>
    <lineage>
        <taxon>Eukaryota</taxon>
        <taxon>Viridiplantae</taxon>
        <taxon>Streptophyta</taxon>
        <taxon>Embryophyta</taxon>
        <taxon>Tracheophyta</taxon>
        <taxon>Spermatophyta</taxon>
        <taxon>Magnoliopsida</taxon>
        <taxon>eudicotyledons</taxon>
        <taxon>Gunneridae</taxon>
        <taxon>Pentapetalae</taxon>
        <taxon>rosids</taxon>
        <taxon>malvids</taxon>
        <taxon>Brassicales</taxon>
        <taxon>Brassicaceae</taxon>
        <taxon>Brassiceae</taxon>
        <taxon>Brassica</taxon>
    </lineage>
</organism>
<dbReference type="EMBL" id="QGKY02000094">
    <property type="protein sequence ID" value="KAF2602910.1"/>
    <property type="molecule type" value="Genomic_DNA"/>
</dbReference>
<dbReference type="AlphaFoldDB" id="A0A8S9IAT7"/>
<evidence type="ECO:0000313" key="3">
    <source>
        <dbReference type="Proteomes" id="UP000712281"/>
    </source>
</evidence>
<reference evidence="1" key="1">
    <citation type="submission" date="2019-12" db="EMBL/GenBank/DDBJ databases">
        <title>Genome sequencing and annotation of Brassica cretica.</title>
        <authorList>
            <person name="Studholme D.J."/>
            <person name="Sarris P.F."/>
        </authorList>
    </citation>
    <scope>NUCLEOTIDE SEQUENCE</scope>
    <source>
        <strain evidence="1">PFS-001/15</strain>
        <strain evidence="2">PFS-102/07</strain>
        <tissue evidence="1">Leaf</tissue>
    </source>
</reference>
<dbReference type="Proteomes" id="UP000712281">
    <property type="component" value="Unassembled WGS sequence"/>
</dbReference>
<proteinExistence type="predicted"/>
<comment type="caution">
    <text evidence="1">The sequence shown here is derived from an EMBL/GenBank/DDBJ whole genome shotgun (WGS) entry which is preliminary data.</text>
</comment>
<sequence>MALIVRYHTVGRISLAEHGIPHLVNAPANAILRLVEPYKKQRFSHGDALSRVGEQGAQPAWYQAHTDGAHEDALNMLRKSRDILTYRYLLPVVGEQAS</sequence>
<protein>
    <submittedName>
        <fullName evidence="1">Uncharacterized protein</fullName>
    </submittedName>
</protein>
<name>A0A8S9IAT7_BRACR</name>
<dbReference type="EMBL" id="QGKW02001911">
    <property type="protein sequence ID" value="KAF2566456.1"/>
    <property type="molecule type" value="Genomic_DNA"/>
</dbReference>
<evidence type="ECO:0000313" key="2">
    <source>
        <dbReference type="EMBL" id="KAF2602910.1"/>
    </source>
</evidence>